<dbReference type="Proteomes" id="UP000593765">
    <property type="component" value="Chromosome"/>
</dbReference>
<feature type="signal peptide" evidence="1">
    <location>
        <begin position="1"/>
        <end position="24"/>
    </location>
</feature>
<dbReference type="EMBL" id="CP063458">
    <property type="protein sequence ID" value="QOV87939.1"/>
    <property type="molecule type" value="Genomic_DNA"/>
</dbReference>
<evidence type="ECO:0000256" key="1">
    <source>
        <dbReference type="SAM" id="SignalP"/>
    </source>
</evidence>
<proteinExistence type="predicted"/>
<dbReference type="InterPro" id="IPR008930">
    <property type="entry name" value="Terpenoid_cyclase/PrenylTrfase"/>
</dbReference>
<accession>A0A7M2WRB0</accession>
<evidence type="ECO:0000313" key="2">
    <source>
        <dbReference type="EMBL" id="QOV87939.1"/>
    </source>
</evidence>
<keyword evidence="3" id="KW-1185">Reference proteome</keyword>
<organism evidence="2 3">
    <name type="scientific">Humisphaera borealis</name>
    <dbReference type="NCBI Taxonomy" id="2807512"/>
    <lineage>
        <taxon>Bacteria</taxon>
        <taxon>Pseudomonadati</taxon>
        <taxon>Planctomycetota</taxon>
        <taxon>Phycisphaerae</taxon>
        <taxon>Tepidisphaerales</taxon>
        <taxon>Tepidisphaeraceae</taxon>
        <taxon>Humisphaera</taxon>
    </lineage>
</organism>
<keyword evidence="1" id="KW-0732">Signal</keyword>
<dbReference type="KEGG" id="hbs:IPV69_16900"/>
<protein>
    <submittedName>
        <fullName evidence="2">Terpene cyclase/mutase family protein</fullName>
    </submittedName>
</protein>
<sequence>MIHSTRWATLFVVAASLISLPAFGADDPTAKAQDLVDKGLTFLKAQQKPDGGWQTGEEPPAISAIILKAFVQSPKFDSKTDFVAKGYQKLLSYQLDNGGVYKDLLANYNTAIAVSSLAAADDPALKPALDKAVAYLKGLQFTESSPPGPKGEKVADKSSTWYGGAGYGRHGRPDGSNTQVMLDALKDAGLKESDPSFQAALVFITRMQNRSESNDQKWAGEDGGFTYTPANNGESMAGEYTGPDGKRLLRSYGSMTYAGLKSMLYAGLTKDDPRVKAAWDWITKNWTLEENPGMKLNKPEAARNGLYYYYHTLARALNAYNEPVLTDSKGDKHDWRLELIQKLTSVQKSDGSWEGDKRWMEEKPLLATAYAVLALQEVIADLKEHPAK</sequence>
<feature type="chain" id="PRO_5034750569" evidence="1">
    <location>
        <begin position="25"/>
        <end position="388"/>
    </location>
</feature>
<dbReference type="SUPFAM" id="SSF48239">
    <property type="entry name" value="Terpenoid cyclases/Protein prenyltransferases"/>
    <property type="match status" value="1"/>
</dbReference>
<dbReference type="RefSeq" id="WP_206290857.1">
    <property type="nucleotide sequence ID" value="NZ_CP063458.1"/>
</dbReference>
<evidence type="ECO:0000313" key="3">
    <source>
        <dbReference type="Proteomes" id="UP000593765"/>
    </source>
</evidence>
<name>A0A7M2WRB0_9BACT</name>
<dbReference type="AlphaFoldDB" id="A0A7M2WRB0"/>
<reference evidence="2 3" key="1">
    <citation type="submission" date="2020-10" db="EMBL/GenBank/DDBJ databases">
        <title>Wide distribution of Phycisphaera-like planctomycetes from WD2101 soil group in peatlands and genome analysis of the first cultivated representative.</title>
        <authorList>
            <person name="Dedysh S.N."/>
            <person name="Beletsky A.V."/>
            <person name="Ivanova A."/>
            <person name="Kulichevskaya I.S."/>
            <person name="Suzina N.E."/>
            <person name="Philippov D.A."/>
            <person name="Rakitin A.L."/>
            <person name="Mardanov A.V."/>
            <person name="Ravin N.V."/>
        </authorList>
    </citation>
    <scope>NUCLEOTIDE SEQUENCE [LARGE SCALE GENOMIC DNA]</scope>
    <source>
        <strain evidence="2 3">M1803</strain>
    </source>
</reference>
<dbReference type="Gene3D" id="1.50.10.20">
    <property type="match status" value="1"/>
</dbReference>
<gene>
    <name evidence="2" type="ORF">IPV69_16900</name>
</gene>
<dbReference type="CDD" id="cd00688">
    <property type="entry name" value="ISOPREN_C2_like"/>
    <property type="match status" value="1"/>
</dbReference>